<dbReference type="PANTHER" id="PTHR43046">
    <property type="entry name" value="GDP-MANNOSE MANNOSYL HYDROLASE"/>
    <property type="match status" value="1"/>
</dbReference>
<evidence type="ECO:0000313" key="4">
    <source>
        <dbReference type="EMBL" id="KAF5833277.1"/>
    </source>
</evidence>
<dbReference type="Pfam" id="PF00293">
    <property type="entry name" value="NUDIX"/>
    <property type="match status" value="1"/>
</dbReference>
<dbReference type="Proteomes" id="UP000815325">
    <property type="component" value="Unassembled WGS sequence"/>
</dbReference>
<keyword evidence="2" id="KW-0378">Hydrolase</keyword>
<dbReference type="SUPFAM" id="SSF55811">
    <property type="entry name" value="Nudix"/>
    <property type="match status" value="1"/>
</dbReference>
<evidence type="ECO:0000256" key="1">
    <source>
        <dbReference type="ARBA" id="ARBA00001946"/>
    </source>
</evidence>
<keyword evidence="5" id="KW-1185">Reference proteome</keyword>
<gene>
    <name evidence="4" type="ORF">DUNSADRAFT_10477</name>
</gene>
<dbReference type="CDD" id="cd02883">
    <property type="entry name" value="NUDIX_Hydrolase"/>
    <property type="match status" value="1"/>
</dbReference>
<evidence type="ECO:0000256" key="2">
    <source>
        <dbReference type="ARBA" id="ARBA00022801"/>
    </source>
</evidence>
<sequence>MACMSTDEEYGRALDTFVKGCADVILRDGATKEVLILKRIVHPQPDWWFMGGRMRAGETPQQAAAKNVKRETGMDIAPDRFRAVCAASYLWSMRKQAPSDNGTADIVVVQSAEITGPERDIASKDWDTEEYEGAMWVQPQALVDDAQYHPALRRAVLHLCMRDKWDGLRAAVDAAKDDATIAGLARELVQMEKQSEALEGGSW</sequence>
<name>A0ABQ7GFA3_DUNSA</name>
<dbReference type="Gene3D" id="3.90.79.10">
    <property type="entry name" value="Nucleoside Triphosphate Pyrophosphohydrolase"/>
    <property type="match status" value="1"/>
</dbReference>
<dbReference type="PROSITE" id="PS51462">
    <property type="entry name" value="NUDIX"/>
    <property type="match status" value="1"/>
</dbReference>
<evidence type="ECO:0000259" key="3">
    <source>
        <dbReference type="PROSITE" id="PS51462"/>
    </source>
</evidence>
<comment type="caution">
    <text evidence="4">The sequence shown here is derived from an EMBL/GenBank/DDBJ whole genome shotgun (WGS) entry which is preliminary data.</text>
</comment>
<dbReference type="InterPro" id="IPR000086">
    <property type="entry name" value="NUDIX_hydrolase_dom"/>
</dbReference>
<proteinExistence type="predicted"/>
<comment type="cofactor">
    <cofactor evidence="1">
        <name>Mg(2+)</name>
        <dbReference type="ChEBI" id="CHEBI:18420"/>
    </cofactor>
</comment>
<dbReference type="EMBL" id="MU069820">
    <property type="protein sequence ID" value="KAF5833277.1"/>
    <property type="molecule type" value="Genomic_DNA"/>
</dbReference>
<organism evidence="4 5">
    <name type="scientific">Dunaliella salina</name>
    <name type="common">Green alga</name>
    <name type="synonym">Protococcus salinus</name>
    <dbReference type="NCBI Taxonomy" id="3046"/>
    <lineage>
        <taxon>Eukaryota</taxon>
        <taxon>Viridiplantae</taxon>
        <taxon>Chlorophyta</taxon>
        <taxon>core chlorophytes</taxon>
        <taxon>Chlorophyceae</taxon>
        <taxon>CS clade</taxon>
        <taxon>Chlamydomonadales</taxon>
        <taxon>Dunaliellaceae</taxon>
        <taxon>Dunaliella</taxon>
    </lineage>
</organism>
<dbReference type="InterPro" id="IPR015797">
    <property type="entry name" value="NUDIX_hydrolase-like_dom_sf"/>
</dbReference>
<accession>A0ABQ7GFA3</accession>
<evidence type="ECO:0000313" key="5">
    <source>
        <dbReference type="Proteomes" id="UP000815325"/>
    </source>
</evidence>
<feature type="domain" description="Nudix hydrolase" evidence="3">
    <location>
        <begin position="16"/>
        <end position="159"/>
    </location>
</feature>
<dbReference type="PANTHER" id="PTHR43046:SF13">
    <property type="entry name" value="NUDIX HYDROLASE DOMAIN-CONTAINING PROTEIN"/>
    <property type="match status" value="1"/>
</dbReference>
<protein>
    <recommendedName>
        <fullName evidence="3">Nudix hydrolase domain-containing protein</fullName>
    </recommendedName>
</protein>
<reference evidence="4" key="1">
    <citation type="submission" date="2017-08" db="EMBL/GenBank/DDBJ databases">
        <authorList>
            <person name="Polle J.E."/>
            <person name="Barry K."/>
            <person name="Cushman J."/>
            <person name="Schmutz J."/>
            <person name="Tran D."/>
            <person name="Hathwaick L.T."/>
            <person name="Yim W.C."/>
            <person name="Jenkins J."/>
            <person name="Mckie-Krisberg Z.M."/>
            <person name="Prochnik S."/>
            <person name="Lindquist E."/>
            <person name="Dockter R.B."/>
            <person name="Adam C."/>
            <person name="Molina H."/>
            <person name="Bunkerborg J."/>
            <person name="Jin E."/>
            <person name="Buchheim M."/>
            <person name="Magnuson J."/>
        </authorList>
    </citation>
    <scope>NUCLEOTIDE SEQUENCE</scope>
    <source>
        <strain evidence="4">CCAP 19/18</strain>
    </source>
</reference>